<comment type="caution">
    <text evidence="2">The sequence shown here is derived from an EMBL/GenBank/DDBJ whole genome shotgun (WGS) entry which is preliminary data.</text>
</comment>
<dbReference type="EMBL" id="LIAE01010657">
    <property type="protein sequence ID" value="PAV57128.1"/>
    <property type="molecule type" value="Genomic_DNA"/>
</dbReference>
<gene>
    <name evidence="2" type="ORF">WR25_26151</name>
</gene>
<name>A0A2A2J5N9_9BILA</name>
<dbReference type="AlphaFoldDB" id="A0A2A2J5N9"/>
<organism evidence="2 3">
    <name type="scientific">Diploscapter pachys</name>
    <dbReference type="NCBI Taxonomy" id="2018661"/>
    <lineage>
        <taxon>Eukaryota</taxon>
        <taxon>Metazoa</taxon>
        <taxon>Ecdysozoa</taxon>
        <taxon>Nematoda</taxon>
        <taxon>Chromadorea</taxon>
        <taxon>Rhabditida</taxon>
        <taxon>Rhabditina</taxon>
        <taxon>Rhabditomorpha</taxon>
        <taxon>Rhabditoidea</taxon>
        <taxon>Rhabditidae</taxon>
        <taxon>Diploscapter</taxon>
    </lineage>
</organism>
<evidence type="ECO:0000313" key="2">
    <source>
        <dbReference type="EMBL" id="PAV57128.1"/>
    </source>
</evidence>
<feature type="compositionally biased region" description="Polar residues" evidence="1">
    <location>
        <begin position="223"/>
        <end position="233"/>
    </location>
</feature>
<evidence type="ECO:0000313" key="3">
    <source>
        <dbReference type="Proteomes" id="UP000218231"/>
    </source>
</evidence>
<feature type="region of interest" description="Disordered" evidence="1">
    <location>
        <begin position="204"/>
        <end position="233"/>
    </location>
</feature>
<reference evidence="2 3" key="1">
    <citation type="journal article" date="2017" name="Curr. Biol.">
        <title>Genome architecture and evolution of a unichromosomal asexual nematode.</title>
        <authorList>
            <person name="Fradin H."/>
            <person name="Zegar C."/>
            <person name="Gutwein M."/>
            <person name="Lucas J."/>
            <person name="Kovtun M."/>
            <person name="Corcoran D."/>
            <person name="Baugh L.R."/>
            <person name="Kiontke K."/>
            <person name="Gunsalus K."/>
            <person name="Fitch D.H."/>
            <person name="Piano F."/>
        </authorList>
    </citation>
    <scope>NUCLEOTIDE SEQUENCE [LARGE SCALE GENOMIC DNA]</scope>
    <source>
        <strain evidence="2">PF1309</strain>
    </source>
</reference>
<accession>A0A2A2J5N9</accession>
<evidence type="ECO:0000256" key="1">
    <source>
        <dbReference type="SAM" id="MobiDB-lite"/>
    </source>
</evidence>
<protein>
    <submittedName>
        <fullName evidence="2">Uncharacterized protein</fullName>
    </submittedName>
</protein>
<feature type="compositionally biased region" description="Low complexity" evidence="1">
    <location>
        <begin position="210"/>
        <end position="222"/>
    </location>
</feature>
<sequence>MLTIERVIPRFHAFVLNDHPFSQRKMPKHRRRKGSSVRWKPYCNDAEIDIEDSPPEDEVKIEELMPFVKDDLPKIETSSSGGRLDVSIDSDTGDELEEDHSSLNDLFAKSSDNSSLFQNESVQSDDVFPFDDSRMKVKLRRKTLHPIAARFEQDLRVVDSVRVTAKHDRFLKTGKVEVVENLSAFGATFSRLSSNELMLRPVEAKKRRSSALSRTSSRLADSPSTSNSGENSRIENQVGYKSIIFGKNRD</sequence>
<keyword evidence="3" id="KW-1185">Reference proteome</keyword>
<proteinExistence type="predicted"/>
<dbReference type="Proteomes" id="UP000218231">
    <property type="component" value="Unassembled WGS sequence"/>
</dbReference>
<feature type="region of interest" description="Disordered" evidence="1">
    <location>
        <begin position="75"/>
        <end position="100"/>
    </location>
</feature>